<accession>A0A2T3ZKX0</accession>
<dbReference type="EMBL" id="KZ679257">
    <property type="protein sequence ID" value="PTB45457.1"/>
    <property type="molecule type" value="Genomic_DNA"/>
</dbReference>
<evidence type="ECO:0000313" key="2">
    <source>
        <dbReference type="EMBL" id="PTB45457.1"/>
    </source>
</evidence>
<keyword evidence="1" id="KW-1133">Transmembrane helix</keyword>
<keyword evidence="1" id="KW-0472">Membrane</keyword>
<protein>
    <submittedName>
        <fullName evidence="2">Uncharacterized protein</fullName>
    </submittedName>
</protein>
<evidence type="ECO:0000256" key="1">
    <source>
        <dbReference type="SAM" id="Phobius"/>
    </source>
</evidence>
<name>A0A2T3ZKX0_TRIA4</name>
<organism evidence="2 3">
    <name type="scientific">Trichoderma asperellum (strain ATCC 204424 / CBS 433.97 / NBRC 101777)</name>
    <dbReference type="NCBI Taxonomy" id="1042311"/>
    <lineage>
        <taxon>Eukaryota</taxon>
        <taxon>Fungi</taxon>
        <taxon>Dikarya</taxon>
        <taxon>Ascomycota</taxon>
        <taxon>Pezizomycotina</taxon>
        <taxon>Sordariomycetes</taxon>
        <taxon>Hypocreomycetidae</taxon>
        <taxon>Hypocreales</taxon>
        <taxon>Hypocreaceae</taxon>
        <taxon>Trichoderma</taxon>
    </lineage>
</organism>
<proteinExistence type="predicted"/>
<sequence length="188" mass="21429">MGIRHGLFQDRLGRTAGTLKRKIDITIAVYSGQQRQKQDTGNNLVMMDGRRGRTWKCRTATVNATRGFNAGKMKGIIILHNISNPSSLLTFVLSVQLFLYYVSAISLSFVSRAGANLRVTKRWPLQHDKDHNRQSLYCSILFSNNHPGYIRGKYERSILGDIIFLLFFSFQNFHVSEGIRIKYKEGGL</sequence>
<dbReference type="Proteomes" id="UP000240493">
    <property type="component" value="Unassembled WGS sequence"/>
</dbReference>
<evidence type="ECO:0000313" key="3">
    <source>
        <dbReference type="Proteomes" id="UP000240493"/>
    </source>
</evidence>
<gene>
    <name evidence="2" type="ORF">M441DRAFT_317719</name>
</gene>
<dbReference type="AlphaFoldDB" id="A0A2T3ZKX0"/>
<keyword evidence="1" id="KW-0812">Transmembrane</keyword>
<feature type="transmembrane region" description="Helical" evidence="1">
    <location>
        <begin position="88"/>
        <end position="110"/>
    </location>
</feature>
<reference evidence="2 3" key="1">
    <citation type="submission" date="2016-07" db="EMBL/GenBank/DDBJ databases">
        <title>Multiple horizontal gene transfer events from other fungi enriched the ability of initially mycotrophic Trichoderma (Ascomycota) to feed on dead plant biomass.</title>
        <authorList>
            <consortium name="DOE Joint Genome Institute"/>
            <person name="Aerts A."/>
            <person name="Atanasova L."/>
            <person name="Chenthamara K."/>
            <person name="Zhang J."/>
            <person name="Grujic M."/>
            <person name="Henrissat B."/>
            <person name="Kuo A."/>
            <person name="Salamov A."/>
            <person name="Lipzen A."/>
            <person name="Labutti K."/>
            <person name="Barry K."/>
            <person name="Miao Y."/>
            <person name="Rahimi M.J."/>
            <person name="Shen Q."/>
            <person name="Grigoriev I.V."/>
            <person name="Kubicek C.P."/>
            <person name="Druzhinina I.S."/>
        </authorList>
    </citation>
    <scope>NUCLEOTIDE SEQUENCE [LARGE SCALE GENOMIC DNA]</scope>
    <source>
        <strain evidence="2 3">CBS 433.97</strain>
    </source>
</reference>
<keyword evidence="3" id="KW-1185">Reference proteome</keyword>